<organism evidence="7 8">
    <name type="scientific">Ramlibacter monticola</name>
    <dbReference type="NCBI Taxonomy" id="1926872"/>
    <lineage>
        <taxon>Bacteria</taxon>
        <taxon>Pseudomonadati</taxon>
        <taxon>Pseudomonadota</taxon>
        <taxon>Betaproteobacteria</taxon>
        <taxon>Burkholderiales</taxon>
        <taxon>Comamonadaceae</taxon>
        <taxon>Ramlibacter</taxon>
    </lineage>
</organism>
<dbReference type="InterPro" id="IPR001932">
    <property type="entry name" value="PPM-type_phosphatase-like_dom"/>
</dbReference>
<evidence type="ECO:0000256" key="4">
    <source>
        <dbReference type="ARBA" id="ARBA00022840"/>
    </source>
</evidence>
<reference evidence="7 8" key="1">
    <citation type="journal article" date="2017" name="Int. J. Syst. Evol. Microbiol.">
        <title>Ramlibacter monticola sp. nov., isolated from forest soil.</title>
        <authorList>
            <person name="Chaudhary D.K."/>
            <person name="Kim J."/>
        </authorList>
    </citation>
    <scope>NUCLEOTIDE SEQUENCE [LARGE SCALE GENOMIC DNA]</scope>
    <source>
        <strain evidence="7 8">KACC 19175</strain>
    </source>
</reference>
<keyword evidence="1" id="KW-0808">Transferase</keyword>
<protein>
    <submittedName>
        <fullName evidence="7">Protein kinase</fullName>
    </submittedName>
</protein>
<dbReference type="InterPro" id="IPR008266">
    <property type="entry name" value="Tyr_kinase_AS"/>
</dbReference>
<dbReference type="EMBL" id="JAEQNE010000001">
    <property type="protein sequence ID" value="MBL0390380.1"/>
    <property type="molecule type" value="Genomic_DNA"/>
</dbReference>
<dbReference type="SMART" id="SM00332">
    <property type="entry name" value="PP2Cc"/>
    <property type="match status" value="1"/>
</dbReference>
<evidence type="ECO:0000259" key="5">
    <source>
        <dbReference type="PROSITE" id="PS50011"/>
    </source>
</evidence>
<dbReference type="Gene3D" id="3.60.40.10">
    <property type="entry name" value="PPM-type phosphatase domain"/>
    <property type="match status" value="1"/>
</dbReference>
<dbReference type="RefSeq" id="WP_201672983.1">
    <property type="nucleotide sequence ID" value="NZ_JAEQNE010000001.1"/>
</dbReference>
<evidence type="ECO:0000259" key="6">
    <source>
        <dbReference type="PROSITE" id="PS51746"/>
    </source>
</evidence>
<dbReference type="Pfam" id="PF00069">
    <property type="entry name" value="Pkinase"/>
    <property type="match status" value="1"/>
</dbReference>
<proteinExistence type="predicted"/>
<comment type="caution">
    <text evidence="7">The sequence shown here is derived from an EMBL/GenBank/DDBJ whole genome shotgun (WGS) entry which is preliminary data.</text>
</comment>
<evidence type="ECO:0000256" key="3">
    <source>
        <dbReference type="ARBA" id="ARBA00022777"/>
    </source>
</evidence>
<evidence type="ECO:0000313" key="7">
    <source>
        <dbReference type="EMBL" id="MBL0390380.1"/>
    </source>
</evidence>
<dbReference type="Gene3D" id="3.30.200.20">
    <property type="entry name" value="Phosphorylase Kinase, domain 1"/>
    <property type="match status" value="1"/>
</dbReference>
<dbReference type="InterPro" id="IPR011009">
    <property type="entry name" value="Kinase-like_dom_sf"/>
</dbReference>
<dbReference type="AlphaFoldDB" id="A0A936YVC9"/>
<dbReference type="SMART" id="SM00331">
    <property type="entry name" value="PP2C_SIG"/>
    <property type="match status" value="1"/>
</dbReference>
<dbReference type="Gene3D" id="1.10.510.10">
    <property type="entry name" value="Transferase(Phosphotransferase) domain 1"/>
    <property type="match status" value="1"/>
</dbReference>
<dbReference type="SUPFAM" id="SSF56112">
    <property type="entry name" value="Protein kinase-like (PK-like)"/>
    <property type="match status" value="1"/>
</dbReference>
<dbReference type="PROSITE" id="PS51746">
    <property type="entry name" value="PPM_2"/>
    <property type="match status" value="1"/>
</dbReference>
<feature type="domain" description="PPM-type phosphatase" evidence="6">
    <location>
        <begin position="4"/>
        <end position="235"/>
    </location>
</feature>
<dbReference type="CDD" id="cd14014">
    <property type="entry name" value="STKc_PknB_like"/>
    <property type="match status" value="1"/>
</dbReference>
<dbReference type="PANTHER" id="PTHR43289">
    <property type="entry name" value="MITOGEN-ACTIVATED PROTEIN KINASE KINASE KINASE 20-RELATED"/>
    <property type="match status" value="1"/>
</dbReference>
<feature type="domain" description="Protein kinase" evidence="5">
    <location>
        <begin position="268"/>
        <end position="533"/>
    </location>
</feature>
<dbReference type="GO" id="GO:0005524">
    <property type="term" value="F:ATP binding"/>
    <property type="evidence" value="ECO:0007669"/>
    <property type="project" value="UniProtKB-KW"/>
</dbReference>
<keyword evidence="3 7" id="KW-0418">Kinase</keyword>
<dbReference type="InterPro" id="IPR036457">
    <property type="entry name" value="PPM-type-like_dom_sf"/>
</dbReference>
<dbReference type="GO" id="GO:0004674">
    <property type="term" value="F:protein serine/threonine kinase activity"/>
    <property type="evidence" value="ECO:0007669"/>
    <property type="project" value="TreeGrafter"/>
</dbReference>
<evidence type="ECO:0000256" key="2">
    <source>
        <dbReference type="ARBA" id="ARBA00022741"/>
    </source>
</evidence>
<evidence type="ECO:0000313" key="8">
    <source>
        <dbReference type="Proteomes" id="UP000599109"/>
    </source>
</evidence>
<dbReference type="PROSITE" id="PS50011">
    <property type="entry name" value="PROTEIN_KINASE_DOM"/>
    <property type="match status" value="1"/>
</dbReference>
<dbReference type="Proteomes" id="UP000599109">
    <property type="component" value="Unassembled WGS sequence"/>
</dbReference>
<accession>A0A936YVC9</accession>
<dbReference type="PANTHER" id="PTHR43289:SF6">
    <property type="entry name" value="SERINE_THREONINE-PROTEIN KINASE NEKL-3"/>
    <property type="match status" value="1"/>
</dbReference>
<dbReference type="Pfam" id="PF13672">
    <property type="entry name" value="PP2C_2"/>
    <property type="match status" value="1"/>
</dbReference>
<gene>
    <name evidence="7" type="ORF">JJ685_04425</name>
</gene>
<dbReference type="SUPFAM" id="SSF81606">
    <property type="entry name" value="PP2C-like"/>
    <property type="match status" value="1"/>
</dbReference>
<dbReference type="InterPro" id="IPR000719">
    <property type="entry name" value="Prot_kinase_dom"/>
</dbReference>
<keyword evidence="2" id="KW-0547">Nucleotide-binding</keyword>
<keyword evidence="4" id="KW-0067">ATP-binding</keyword>
<evidence type="ECO:0000256" key="1">
    <source>
        <dbReference type="ARBA" id="ARBA00022679"/>
    </source>
</evidence>
<dbReference type="PROSITE" id="PS00109">
    <property type="entry name" value="PROTEIN_KINASE_TYR"/>
    <property type="match status" value="1"/>
</dbReference>
<keyword evidence="8" id="KW-1185">Reference proteome</keyword>
<sequence>MIVAAGQYSDRGRKATNQDCHGLRIPREPQRASKGVALALADGISSSASAQQASQAAVRSFLDDYFCTSDAWSVKKSVERVLAATNAWLFAQTQAGQGRYDRDRGWVCTFSALVLKSRTAHLFHVGDARIWQVHGRALEQLTTDHRVAAGGGQSYLGRALGIAPHVEIDYRSVALEEGDTFLLATDGVHEHVPPQAMLAALESHADDLDAAARAIAEAALARGSEDNLTVQVLRVERLPAAQPGELQRLVGALPFPPLPEPRAEFDGYRILRELHGSSRSHIYLAQDGAAGATVALKIPSIDLRDDPGYGERLLLEEWVARRVTSAHVLKACPPARRRNFLYVAMEYVEGCTLRQWMVDHPRPDLDTVRDLVDQIARGLRALHRLEMVHQDLRPENVMIDAGGTVRLIDFGSVQVAGIAETGDAVPRLLGTAQYSAPEAFLGAAGSPRSDLYALAAIAYEMLAGRLPHGAELARCRTLAEQQRLRLRPLRELRPELPSWVDDAIARALQPEPQRRYQEVAEFAYALRRPDPELRPRRALPLIERDPLRFWKALSLLLGLGCVALLGLRATGH</sequence>
<name>A0A936YVC9_9BURK</name>